<evidence type="ECO:0000259" key="1">
    <source>
        <dbReference type="Pfam" id="PF02627"/>
    </source>
</evidence>
<sequence length="147" mass="16636">MKRVDLFKTLPEAYKTFLSLENYVNSTELTPIHKELIKIRASQLNGCAFCLDMHNRDARKLGETEQRLYTISAWRDTPFFDEKEQAILAFVEEVTLISKGGVSEATYANAAEVLGEKYVAQVLVAVIAINSWNRIAISTHMQPALQK</sequence>
<dbReference type="Pfam" id="PF02627">
    <property type="entry name" value="CMD"/>
    <property type="match status" value="1"/>
</dbReference>
<dbReference type="EMBL" id="VOEI01000002">
    <property type="protein sequence ID" value="TWR27261.1"/>
    <property type="molecule type" value="Genomic_DNA"/>
</dbReference>
<evidence type="ECO:0000313" key="2">
    <source>
        <dbReference type="EMBL" id="TWR27261.1"/>
    </source>
</evidence>
<dbReference type="GO" id="GO:0051920">
    <property type="term" value="F:peroxiredoxin activity"/>
    <property type="evidence" value="ECO:0007669"/>
    <property type="project" value="InterPro"/>
</dbReference>
<dbReference type="PANTHER" id="PTHR34846">
    <property type="entry name" value="4-CARBOXYMUCONOLACTONE DECARBOXYLASE FAMILY PROTEIN (AFU_ORTHOLOGUE AFUA_6G11590)"/>
    <property type="match status" value="1"/>
</dbReference>
<dbReference type="AlphaFoldDB" id="A0A563U7B9"/>
<gene>
    <name evidence="2" type="ORF">FPZ42_09570</name>
</gene>
<organism evidence="2 3">
    <name type="scientific">Mucilaginibacter achroorhodeus</name>
    <dbReference type="NCBI Taxonomy" id="2599294"/>
    <lineage>
        <taxon>Bacteria</taxon>
        <taxon>Pseudomonadati</taxon>
        <taxon>Bacteroidota</taxon>
        <taxon>Sphingobacteriia</taxon>
        <taxon>Sphingobacteriales</taxon>
        <taxon>Sphingobacteriaceae</taxon>
        <taxon>Mucilaginibacter</taxon>
    </lineage>
</organism>
<accession>A0A563U7B9</accession>
<dbReference type="PANTHER" id="PTHR34846:SF10">
    <property type="entry name" value="CYTOPLASMIC PROTEIN"/>
    <property type="match status" value="1"/>
</dbReference>
<dbReference type="InterPro" id="IPR029032">
    <property type="entry name" value="AhpD-like"/>
</dbReference>
<comment type="caution">
    <text evidence="2">The sequence shown here is derived from an EMBL/GenBank/DDBJ whole genome shotgun (WGS) entry which is preliminary data.</text>
</comment>
<dbReference type="Proteomes" id="UP000318010">
    <property type="component" value="Unassembled WGS sequence"/>
</dbReference>
<dbReference type="OrthoDB" id="9801997at2"/>
<name>A0A563U7B9_9SPHI</name>
<dbReference type="InterPro" id="IPR004675">
    <property type="entry name" value="AhpD_core"/>
</dbReference>
<dbReference type="InterPro" id="IPR003779">
    <property type="entry name" value="CMD-like"/>
</dbReference>
<keyword evidence="3" id="KW-1185">Reference proteome</keyword>
<dbReference type="SUPFAM" id="SSF69118">
    <property type="entry name" value="AhpD-like"/>
    <property type="match status" value="1"/>
</dbReference>
<dbReference type="Gene3D" id="1.20.1290.10">
    <property type="entry name" value="AhpD-like"/>
    <property type="match status" value="1"/>
</dbReference>
<dbReference type="NCBIfam" id="TIGR00778">
    <property type="entry name" value="ahpD_dom"/>
    <property type="match status" value="1"/>
</dbReference>
<proteinExistence type="predicted"/>
<protein>
    <submittedName>
        <fullName evidence="2">Carboxymuconolactone decarboxylase family protein</fullName>
    </submittedName>
</protein>
<dbReference type="RefSeq" id="WP_146270706.1">
    <property type="nucleotide sequence ID" value="NZ_VOEI01000002.1"/>
</dbReference>
<feature type="domain" description="Carboxymuconolactone decarboxylase-like" evidence="1">
    <location>
        <begin position="11"/>
        <end position="93"/>
    </location>
</feature>
<evidence type="ECO:0000313" key="3">
    <source>
        <dbReference type="Proteomes" id="UP000318010"/>
    </source>
</evidence>
<reference evidence="2 3" key="1">
    <citation type="submission" date="2019-07" db="EMBL/GenBank/DDBJ databases">
        <authorList>
            <person name="Kim J."/>
        </authorList>
    </citation>
    <scope>NUCLEOTIDE SEQUENCE [LARGE SCALE GENOMIC DNA]</scope>
    <source>
        <strain evidence="2 3">MJ1a</strain>
    </source>
</reference>